<gene>
    <name evidence="9" type="ORF">KVT40_003173</name>
</gene>
<reference evidence="9" key="1">
    <citation type="submission" date="2021-07" db="EMBL/GenBank/DDBJ databases">
        <title>Elsinoe batatas strain:CRI-CJ2 Genome sequencing and assembly.</title>
        <authorList>
            <person name="Huang L."/>
        </authorList>
    </citation>
    <scope>NUCLEOTIDE SEQUENCE</scope>
    <source>
        <strain evidence="9">CRI-CJ2</strain>
    </source>
</reference>
<sequence>MPSLLYGRNADGASSDSPAAADDEATLGPQLLRVSITLAVLTFLVACHRIVFVWMRRGFLGVEEIILAVAVLFLVVLTAVNGAAVDSGLGHYILSFPSVDGHVDVALKLYHVSLIIYQIAIPLKKLVFLTLYLRLFPYRRIPLLTKITIGVVSVISTVFLILTITPCRPLSTLYTAQPASSGTCISTTTISYVHTGYDLLTDIWILALPFPALQTLKSPLARNVSGSVLLCLAAFSCALIGARTASLASADNARRQGDYTHNPIQVLLWSHVEVSVGLICTCVPSLKQPLKSIWGVSMTMQRSVRSGISQVSSQVASVSREGVREKMIAREWEKEIGTMPRWREDRPMGLFSEAGSRVSLATIRSGRRSGETVRSKRKSKDKRKSADAKSMRSVGRRSGDAVRGADAKEMGRVPPSPPWNTPAFPSPAVVGPTAYTSYGHTSSEESTPIIRSVQDSRERLLKPSYFSPVTPMLAPVVHNQPLKEQEVRKSPSTPQLHSERWARHIIGQRRGSEDHPPRPLMTGNEQDMEKVTDERRHTTDAVIDGSPYGDVAALSSAMSWGSGPGGDEGEEVQKMFRGL</sequence>
<dbReference type="OrthoDB" id="5413793at2759"/>
<evidence type="ECO:0000256" key="3">
    <source>
        <dbReference type="ARBA" id="ARBA00022989"/>
    </source>
</evidence>
<evidence type="ECO:0000313" key="10">
    <source>
        <dbReference type="Proteomes" id="UP000809789"/>
    </source>
</evidence>
<dbReference type="PANTHER" id="PTHR33048">
    <property type="entry name" value="PTH11-LIKE INTEGRAL MEMBRANE PROTEIN (AFU_ORTHOLOGUE AFUA_5G11245)"/>
    <property type="match status" value="1"/>
</dbReference>
<keyword evidence="10" id="KW-1185">Reference proteome</keyword>
<feature type="region of interest" description="Disordered" evidence="6">
    <location>
        <begin position="1"/>
        <end position="21"/>
    </location>
</feature>
<keyword evidence="2 7" id="KW-0812">Transmembrane</keyword>
<dbReference type="InterPro" id="IPR052337">
    <property type="entry name" value="SAT4-like"/>
</dbReference>
<evidence type="ECO:0000256" key="6">
    <source>
        <dbReference type="SAM" id="MobiDB-lite"/>
    </source>
</evidence>
<dbReference type="EMBL" id="JAESVG020000003">
    <property type="protein sequence ID" value="KAG8629308.1"/>
    <property type="molecule type" value="Genomic_DNA"/>
</dbReference>
<evidence type="ECO:0000256" key="4">
    <source>
        <dbReference type="ARBA" id="ARBA00023136"/>
    </source>
</evidence>
<proteinExistence type="inferred from homology"/>
<keyword evidence="4 7" id="KW-0472">Membrane</keyword>
<keyword evidence="3 7" id="KW-1133">Transmembrane helix</keyword>
<feature type="region of interest" description="Disordered" evidence="6">
    <location>
        <begin position="361"/>
        <end position="419"/>
    </location>
</feature>
<feature type="transmembrane region" description="Helical" evidence="7">
    <location>
        <begin position="31"/>
        <end position="53"/>
    </location>
</feature>
<dbReference type="Proteomes" id="UP000809789">
    <property type="component" value="Unassembled WGS sequence"/>
</dbReference>
<evidence type="ECO:0000256" key="2">
    <source>
        <dbReference type="ARBA" id="ARBA00022692"/>
    </source>
</evidence>
<feature type="transmembrane region" description="Helical" evidence="7">
    <location>
        <begin position="143"/>
        <end position="164"/>
    </location>
</feature>
<organism evidence="9 10">
    <name type="scientific">Elsinoe batatas</name>
    <dbReference type="NCBI Taxonomy" id="2601811"/>
    <lineage>
        <taxon>Eukaryota</taxon>
        <taxon>Fungi</taxon>
        <taxon>Dikarya</taxon>
        <taxon>Ascomycota</taxon>
        <taxon>Pezizomycotina</taxon>
        <taxon>Dothideomycetes</taxon>
        <taxon>Dothideomycetidae</taxon>
        <taxon>Myriangiales</taxon>
        <taxon>Elsinoaceae</taxon>
        <taxon>Elsinoe</taxon>
    </lineage>
</organism>
<dbReference type="AlphaFoldDB" id="A0A8K0PJ96"/>
<dbReference type="GO" id="GO:0016020">
    <property type="term" value="C:membrane"/>
    <property type="evidence" value="ECO:0007669"/>
    <property type="project" value="UniProtKB-SubCell"/>
</dbReference>
<feature type="compositionally biased region" description="Basic and acidic residues" evidence="6">
    <location>
        <begin position="397"/>
        <end position="411"/>
    </location>
</feature>
<accession>A0A8K0PJ96</accession>
<comment type="similarity">
    <text evidence="5">Belongs to the SAT4 family.</text>
</comment>
<dbReference type="Pfam" id="PF20684">
    <property type="entry name" value="Fung_rhodopsin"/>
    <property type="match status" value="1"/>
</dbReference>
<name>A0A8K0PJ96_9PEZI</name>
<feature type="domain" description="Rhodopsin" evidence="8">
    <location>
        <begin position="49"/>
        <end position="291"/>
    </location>
</feature>
<protein>
    <recommendedName>
        <fullName evidence="8">Rhodopsin domain-containing protein</fullName>
    </recommendedName>
</protein>
<dbReference type="PANTHER" id="PTHR33048:SF123">
    <property type="entry name" value="INTEGRAL MEMBRANE PROTEIN"/>
    <property type="match status" value="1"/>
</dbReference>
<evidence type="ECO:0000256" key="5">
    <source>
        <dbReference type="ARBA" id="ARBA00038359"/>
    </source>
</evidence>
<evidence type="ECO:0000256" key="1">
    <source>
        <dbReference type="ARBA" id="ARBA00004141"/>
    </source>
</evidence>
<comment type="subcellular location">
    <subcellularLocation>
        <location evidence="1">Membrane</location>
        <topology evidence="1">Multi-pass membrane protein</topology>
    </subcellularLocation>
</comment>
<evidence type="ECO:0000256" key="7">
    <source>
        <dbReference type="SAM" id="Phobius"/>
    </source>
</evidence>
<feature type="transmembrane region" description="Helical" evidence="7">
    <location>
        <begin position="65"/>
        <end position="85"/>
    </location>
</feature>
<feature type="compositionally biased region" description="Low complexity" evidence="6">
    <location>
        <begin position="10"/>
        <end position="20"/>
    </location>
</feature>
<dbReference type="InterPro" id="IPR049326">
    <property type="entry name" value="Rhodopsin_dom_fungi"/>
</dbReference>
<comment type="caution">
    <text evidence="9">The sequence shown here is derived from an EMBL/GenBank/DDBJ whole genome shotgun (WGS) entry which is preliminary data.</text>
</comment>
<evidence type="ECO:0000259" key="8">
    <source>
        <dbReference type="Pfam" id="PF20684"/>
    </source>
</evidence>
<evidence type="ECO:0000313" key="9">
    <source>
        <dbReference type="EMBL" id="KAG8629308.1"/>
    </source>
</evidence>